<dbReference type="SUPFAM" id="SSF56019">
    <property type="entry name" value="The spindle assembly checkpoint protein mad2"/>
    <property type="match status" value="1"/>
</dbReference>
<evidence type="ECO:0000256" key="3">
    <source>
        <dbReference type="ARBA" id="ARBA00022454"/>
    </source>
</evidence>
<feature type="compositionally biased region" description="Basic and acidic residues" evidence="6">
    <location>
        <begin position="790"/>
        <end position="805"/>
    </location>
</feature>
<evidence type="ECO:0000256" key="2">
    <source>
        <dbReference type="ARBA" id="ARBA00004286"/>
    </source>
</evidence>
<dbReference type="AlphaFoldDB" id="A0A9W8MF69"/>
<dbReference type="InterPro" id="IPR036570">
    <property type="entry name" value="HORMA_dom_sf"/>
</dbReference>
<keyword evidence="4" id="KW-0539">Nucleus</keyword>
<dbReference type="InterPro" id="IPR011011">
    <property type="entry name" value="Znf_FYVE_PHD"/>
</dbReference>
<evidence type="ECO:0000256" key="5">
    <source>
        <dbReference type="ARBA" id="ARBA00023254"/>
    </source>
</evidence>
<dbReference type="Pfam" id="PF02301">
    <property type="entry name" value="HORMA"/>
    <property type="match status" value="1"/>
</dbReference>
<dbReference type="PROSITE" id="PS50815">
    <property type="entry name" value="HORMA"/>
    <property type="match status" value="1"/>
</dbReference>
<keyword evidence="3" id="KW-0158">Chromosome</keyword>
<feature type="region of interest" description="Disordered" evidence="6">
    <location>
        <begin position="771"/>
        <end position="808"/>
    </location>
</feature>
<sequence length="820" mass="92328">MPGVGQANAASTQLVTRSQSLAAVQTLLRAGLSCIMYLRNLLPEDNFSKSHLTTADDSFMPSASETDGTPQSPSTRTRASGMHIMTLTRGYTEEADRLLNYLENGIFDALQKRYLRSFIFAIYLDNNDPTNIVEAYTFNFKYHTIPGTDAAIPIMSLGEDLQRMSIDGSKRPVDPVAEAIQMGRVPTMREVRKSVKTMIKTLIQAITHMEELPRRRFATFKLFYTDEVPADYEPPNFQAGDEQKDRWYFMTHNLEEVPDRFSVGSVNCGYHSVNVKVTSIATYLPGPAKDDNLPFTGTVPGAAIKGVERPRLTPKEEALVSARQAEEQQEDAHARSLVWSTEQDVDICDADADGEDDPDYVKTADGAFVPYVPLGMRNKDGEIETMPVQALPTETQQEAQFAGMSEQIPTRLKDMNEEEKLKGMPLAETQPLLETQPLSLEGQTHASFTFNLDKQPQKALSAAASLPPSNLAMELESPMSSVPPSPIVQYSQSKSARLHQRQESIHQDMEMLNLETQVDDVDSQMMDSIQSFSPKAPNAPTTDPIESRTSSLVAVAPPGPVKDVGLECDCSIKEEDETCFCEGGCGRWYHVWCMGFHSTDDPRMPAKFICFDCRLKADVVSWMIIKECLYPRIMEKYRDFVTFRRAIKVAENSKAITPVDFAKSFDGNTSLARQLLKQLQEEGFIQLLTTTIDQFGMTIETRGTKTKGKDKKTRARKNVQKTRYGFNKNLKSQQKYKDYFTPEQEVESRMLGLDDYRKFRTENDRRIAPRQPLAETQTQEETQIQTIREPIQKRVPDSDDMERPSKKMKISLALGIDLAE</sequence>
<dbReference type="EMBL" id="JANBPK010000975">
    <property type="protein sequence ID" value="KAJ2927592.1"/>
    <property type="molecule type" value="Genomic_DNA"/>
</dbReference>
<proteinExistence type="predicted"/>
<comment type="subcellular location">
    <subcellularLocation>
        <location evidence="2">Chromosome</location>
    </subcellularLocation>
    <subcellularLocation>
        <location evidence="1">Nucleus</location>
    </subcellularLocation>
</comment>
<accession>A0A9W8MF69</accession>
<dbReference type="GO" id="GO:0007130">
    <property type="term" value="P:synaptonemal complex assembly"/>
    <property type="evidence" value="ECO:0007669"/>
    <property type="project" value="TreeGrafter"/>
</dbReference>
<dbReference type="Gene3D" id="3.30.40.10">
    <property type="entry name" value="Zinc/RING finger domain, C3HC4 (zinc finger)"/>
    <property type="match status" value="1"/>
</dbReference>
<dbReference type="InterPro" id="IPR003511">
    <property type="entry name" value="HORMA_dom"/>
</dbReference>
<feature type="compositionally biased region" description="Low complexity" evidence="6">
    <location>
        <begin position="775"/>
        <end position="789"/>
    </location>
</feature>
<protein>
    <recommendedName>
        <fullName evidence="7">HORMA domain-containing protein</fullName>
    </recommendedName>
</protein>
<dbReference type="OrthoDB" id="1928087at2759"/>
<feature type="domain" description="HORMA" evidence="7">
    <location>
        <begin position="18"/>
        <end position="277"/>
    </location>
</feature>
<feature type="non-terminal residue" evidence="8">
    <location>
        <position position="820"/>
    </location>
</feature>
<dbReference type="SUPFAM" id="SSF57903">
    <property type="entry name" value="FYVE/PHD zinc finger"/>
    <property type="match status" value="1"/>
</dbReference>
<reference evidence="8" key="1">
    <citation type="submission" date="2022-06" db="EMBL/GenBank/DDBJ databases">
        <title>Genome Sequence of Candolleomyces eurysporus.</title>
        <authorList>
            <person name="Buettner E."/>
        </authorList>
    </citation>
    <scope>NUCLEOTIDE SEQUENCE</scope>
    <source>
        <strain evidence="8">VTCC 930004</strain>
    </source>
</reference>
<evidence type="ECO:0000256" key="1">
    <source>
        <dbReference type="ARBA" id="ARBA00004123"/>
    </source>
</evidence>
<dbReference type="PANTHER" id="PTHR48225">
    <property type="entry name" value="HORMA DOMAIN-CONTAINING PROTEIN 1"/>
    <property type="match status" value="1"/>
</dbReference>
<dbReference type="InterPro" id="IPR051294">
    <property type="entry name" value="HORMA_MeioticProgression"/>
</dbReference>
<dbReference type="PANTHER" id="PTHR48225:SF7">
    <property type="entry name" value="MEIOSIS-SPECIFIC PROTEIN HOP1"/>
    <property type="match status" value="1"/>
</dbReference>
<name>A0A9W8MF69_9AGAR</name>
<comment type="caution">
    <text evidence="8">The sequence shown here is derived from an EMBL/GenBank/DDBJ whole genome shotgun (WGS) entry which is preliminary data.</text>
</comment>
<dbReference type="GO" id="GO:0051598">
    <property type="term" value="P:meiotic recombination checkpoint signaling"/>
    <property type="evidence" value="ECO:0007669"/>
    <property type="project" value="TreeGrafter"/>
</dbReference>
<evidence type="ECO:0000259" key="7">
    <source>
        <dbReference type="PROSITE" id="PS50815"/>
    </source>
</evidence>
<keyword evidence="9" id="KW-1185">Reference proteome</keyword>
<dbReference type="GO" id="GO:0005694">
    <property type="term" value="C:chromosome"/>
    <property type="evidence" value="ECO:0007669"/>
    <property type="project" value="UniProtKB-SubCell"/>
</dbReference>
<evidence type="ECO:0000256" key="4">
    <source>
        <dbReference type="ARBA" id="ARBA00023242"/>
    </source>
</evidence>
<dbReference type="Proteomes" id="UP001140091">
    <property type="component" value="Unassembled WGS sequence"/>
</dbReference>
<dbReference type="InterPro" id="IPR013083">
    <property type="entry name" value="Znf_RING/FYVE/PHD"/>
</dbReference>
<evidence type="ECO:0000256" key="6">
    <source>
        <dbReference type="SAM" id="MobiDB-lite"/>
    </source>
</evidence>
<dbReference type="GO" id="GO:0005634">
    <property type="term" value="C:nucleus"/>
    <property type="evidence" value="ECO:0007669"/>
    <property type="project" value="UniProtKB-SubCell"/>
</dbReference>
<evidence type="ECO:0000313" key="8">
    <source>
        <dbReference type="EMBL" id="KAJ2927592.1"/>
    </source>
</evidence>
<gene>
    <name evidence="8" type="ORF">H1R20_g9509</name>
</gene>
<feature type="region of interest" description="Disordered" evidence="6">
    <location>
        <begin position="58"/>
        <end position="78"/>
    </location>
</feature>
<dbReference type="Gene3D" id="3.30.900.10">
    <property type="entry name" value="HORMA domain"/>
    <property type="match status" value="1"/>
</dbReference>
<organism evidence="8 9">
    <name type="scientific">Candolleomyces eurysporus</name>
    <dbReference type="NCBI Taxonomy" id="2828524"/>
    <lineage>
        <taxon>Eukaryota</taxon>
        <taxon>Fungi</taxon>
        <taxon>Dikarya</taxon>
        <taxon>Basidiomycota</taxon>
        <taxon>Agaricomycotina</taxon>
        <taxon>Agaricomycetes</taxon>
        <taxon>Agaricomycetidae</taxon>
        <taxon>Agaricales</taxon>
        <taxon>Agaricineae</taxon>
        <taxon>Psathyrellaceae</taxon>
        <taxon>Candolleomyces</taxon>
    </lineage>
</organism>
<evidence type="ECO:0000313" key="9">
    <source>
        <dbReference type="Proteomes" id="UP001140091"/>
    </source>
</evidence>
<keyword evidence="5" id="KW-0469">Meiosis</keyword>